<dbReference type="HOGENOM" id="CLU_3204914_0_0_11"/>
<keyword evidence="2" id="KW-1185">Reference proteome</keyword>
<evidence type="ECO:0000313" key="2">
    <source>
        <dbReference type="Proteomes" id="UP000004705"/>
    </source>
</evidence>
<sequence>MLWLSELGVHKYLACGEVKVGISHESDLVCIAAPTPPIIDPELMG</sequence>
<gene>
    <name evidence="1" type="ORF">SacazDRAFT_01586</name>
</gene>
<organism evidence="1 2">
    <name type="scientific">Saccharomonospora azurea NA-128</name>
    <dbReference type="NCBI Taxonomy" id="882081"/>
    <lineage>
        <taxon>Bacteria</taxon>
        <taxon>Bacillati</taxon>
        <taxon>Actinomycetota</taxon>
        <taxon>Actinomycetes</taxon>
        <taxon>Pseudonocardiales</taxon>
        <taxon>Pseudonocardiaceae</taxon>
        <taxon>Saccharomonospora</taxon>
    </lineage>
</organism>
<reference evidence="1 2" key="1">
    <citation type="journal article" date="2012" name="Stand. Genomic Sci.">
        <title>Genome sequence of the soil bacterium Saccharomonospora azurea type strain (NA-128(T)).</title>
        <authorList>
            <person name="Klenk H.P."/>
            <person name="Held B."/>
            <person name="Lucas S."/>
            <person name="Lapidus A."/>
            <person name="Copeland A."/>
            <person name="Hammon N."/>
            <person name="Pitluck S."/>
            <person name="Goodwin L.A."/>
            <person name="Han C."/>
            <person name="Tapia R."/>
            <person name="Brambilla E.M."/>
            <person name="Potter G."/>
            <person name="Land M."/>
            <person name="Ivanova N."/>
            <person name="Rohde M."/>
            <person name="Goker M."/>
            <person name="Detter J.C."/>
            <person name="Kyrpides N.C."/>
            <person name="Woyke T."/>
        </authorList>
    </citation>
    <scope>NUCLEOTIDE SEQUENCE [LARGE SCALE GENOMIC DNA]</scope>
    <source>
        <strain evidence="1 2">NA-128</strain>
    </source>
</reference>
<evidence type="ECO:0000313" key="1">
    <source>
        <dbReference type="EMBL" id="EHY88513.1"/>
    </source>
</evidence>
<proteinExistence type="predicted"/>
<dbReference type="Proteomes" id="UP000004705">
    <property type="component" value="Chromosome"/>
</dbReference>
<name>H8G9F1_9PSEU</name>
<accession>H8G9F1</accession>
<dbReference type="EMBL" id="CM001466">
    <property type="protein sequence ID" value="EHY88513.1"/>
    <property type="molecule type" value="Genomic_DNA"/>
</dbReference>
<dbReference type="AlphaFoldDB" id="H8G9F1"/>
<protein>
    <submittedName>
        <fullName evidence="1">Uncharacterized protein</fullName>
    </submittedName>
</protein>